<dbReference type="InterPro" id="IPR020471">
    <property type="entry name" value="AKR"/>
</dbReference>
<dbReference type="PRINTS" id="PR00069">
    <property type="entry name" value="ALDKETRDTASE"/>
</dbReference>
<dbReference type="Pfam" id="PF00248">
    <property type="entry name" value="Aldo_ket_red"/>
    <property type="match status" value="1"/>
</dbReference>
<dbReference type="STRING" id="36022.A0A1V2L001"/>
<evidence type="ECO:0000256" key="4">
    <source>
        <dbReference type="PIRSR" id="PIRSR000097-3"/>
    </source>
</evidence>
<dbReference type="FunFam" id="3.20.20.100:FF:000002">
    <property type="entry name" value="2,5-diketo-D-gluconic acid reductase A"/>
    <property type="match status" value="1"/>
</dbReference>
<dbReference type="Proteomes" id="UP000189513">
    <property type="component" value="Unassembled WGS sequence"/>
</dbReference>
<feature type="binding site" evidence="3">
    <location>
        <position position="116"/>
    </location>
    <ligand>
        <name>substrate</name>
    </ligand>
</feature>
<dbReference type="OMA" id="PWCMRQE"/>
<feature type="domain" description="NADP-dependent oxidoreductase" evidence="5">
    <location>
        <begin position="19"/>
        <end position="267"/>
    </location>
</feature>
<keyword evidence="1" id="KW-0560">Oxidoreductase</keyword>
<dbReference type="EMBL" id="MPUK01000012">
    <property type="protein sequence ID" value="ONH65228.1"/>
    <property type="molecule type" value="Genomic_DNA"/>
</dbReference>
<evidence type="ECO:0000256" key="1">
    <source>
        <dbReference type="ARBA" id="ARBA00023002"/>
    </source>
</evidence>
<dbReference type="InterPro" id="IPR023210">
    <property type="entry name" value="NADP_OxRdtase_dom"/>
</dbReference>
<evidence type="ECO:0000256" key="3">
    <source>
        <dbReference type="PIRSR" id="PIRSR000097-2"/>
    </source>
</evidence>
<proteinExistence type="predicted"/>
<dbReference type="AlphaFoldDB" id="A0A1V2L001"/>
<dbReference type="PANTHER" id="PTHR43827">
    <property type="entry name" value="2,5-DIKETO-D-GLUCONIC ACID REDUCTASE"/>
    <property type="match status" value="1"/>
</dbReference>
<dbReference type="SUPFAM" id="SSF51430">
    <property type="entry name" value="NAD(P)-linked oxidoreductase"/>
    <property type="match status" value="1"/>
</dbReference>
<dbReference type="InterPro" id="IPR036812">
    <property type="entry name" value="NAD(P)_OxRdtase_dom_sf"/>
</dbReference>
<dbReference type="PANTHER" id="PTHR43827:SF13">
    <property type="entry name" value="ALDO_KETO REDUCTASE FAMILY PROTEIN"/>
    <property type="match status" value="1"/>
</dbReference>
<dbReference type="Gene3D" id="3.20.20.100">
    <property type="entry name" value="NADP-dependent oxidoreductase domain"/>
    <property type="match status" value="1"/>
</dbReference>
<gene>
    <name evidence="6" type="ORF">BON22_4891</name>
</gene>
<sequence length="283" mass="31908">MTKISKSIKLNSGYSIPTIGLGTWLLSTSEAPSLVYKALDAGYRHLDTAIYYGNEREVGEGIAKWISDDPSRKREDVFYTSKLWTFNTYSRAKEEIERAFSQVEHSLGYIDLLLLHSPMGGPEGRLAGWKALQEAVEEGKVKSIGVSSWGAQHIDQLYAWDGLTIEPAVNQFEVHPWCMRTELSEFCKKKGIHVESYSPLAHGERLKDATVVKVAKKYGVTPAQLLLRWNLQKGNIILPKTSNPDRLSSNLDLFGFELADEDVKLIEHPEVHEPTDWECTNMP</sequence>
<name>A0A1V2L001_CYBFA</name>
<evidence type="ECO:0000313" key="6">
    <source>
        <dbReference type="EMBL" id="ONH65228.1"/>
    </source>
</evidence>
<evidence type="ECO:0000259" key="5">
    <source>
        <dbReference type="Pfam" id="PF00248"/>
    </source>
</evidence>
<evidence type="ECO:0000256" key="2">
    <source>
        <dbReference type="PIRSR" id="PIRSR000097-1"/>
    </source>
</evidence>
<organism evidence="6 7">
    <name type="scientific">Cyberlindnera fabianii</name>
    <name type="common">Yeast</name>
    <name type="synonym">Hansenula fabianii</name>
    <dbReference type="NCBI Taxonomy" id="36022"/>
    <lineage>
        <taxon>Eukaryota</taxon>
        <taxon>Fungi</taxon>
        <taxon>Dikarya</taxon>
        <taxon>Ascomycota</taxon>
        <taxon>Saccharomycotina</taxon>
        <taxon>Saccharomycetes</taxon>
        <taxon>Phaffomycetales</taxon>
        <taxon>Phaffomycetaceae</taxon>
        <taxon>Cyberlindnera</taxon>
    </lineage>
</organism>
<dbReference type="VEuPathDB" id="FungiDB:BON22_4891"/>
<dbReference type="PIRSF" id="PIRSF000097">
    <property type="entry name" value="AKR"/>
    <property type="match status" value="1"/>
</dbReference>
<dbReference type="CDD" id="cd19071">
    <property type="entry name" value="AKR_AKR1-5-like"/>
    <property type="match status" value="1"/>
</dbReference>
<dbReference type="PROSITE" id="PS00063">
    <property type="entry name" value="ALDOKETO_REDUCTASE_3"/>
    <property type="match status" value="1"/>
</dbReference>
<feature type="site" description="Lowers pKa of active site Tyr" evidence="4">
    <location>
        <position position="82"/>
    </location>
</feature>
<feature type="active site" description="Proton donor" evidence="2">
    <location>
        <position position="52"/>
    </location>
</feature>
<accession>A0A1V2L001</accession>
<comment type="caution">
    <text evidence="6">The sequence shown here is derived from an EMBL/GenBank/DDBJ whole genome shotgun (WGS) entry which is preliminary data.</text>
</comment>
<dbReference type="GO" id="GO:0016616">
    <property type="term" value="F:oxidoreductase activity, acting on the CH-OH group of donors, NAD or NADP as acceptor"/>
    <property type="evidence" value="ECO:0007669"/>
    <property type="project" value="UniProtKB-ARBA"/>
</dbReference>
<reference evidence="7" key="1">
    <citation type="journal article" date="2017" name="Genome Announc.">
        <title>Genome sequences of Cyberlindnera fabianii 65, Pichia kudriavzevii 129, and Saccharomyces cerevisiae 131 isolated from fermented masau fruits in Zimbabwe.</title>
        <authorList>
            <person name="van Rijswijck I.M.H."/>
            <person name="Derks M.F.L."/>
            <person name="Abee T."/>
            <person name="de Ridder D."/>
            <person name="Smid E.J."/>
        </authorList>
    </citation>
    <scope>NUCLEOTIDE SEQUENCE [LARGE SCALE GENOMIC DNA]</scope>
    <source>
        <strain evidence="7">65</strain>
    </source>
</reference>
<dbReference type="PROSITE" id="PS00798">
    <property type="entry name" value="ALDOKETO_REDUCTASE_1"/>
    <property type="match status" value="1"/>
</dbReference>
<dbReference type="InterPro" id="IPR018170">
    <property type="entry name" value="Aldo/ket_reductase_CS"/>
</dbReference>
<keyword evidence="7" id="KW-1185">Reference proteome</keyword>
<protein>
    <submittedName>
        <fullName evidence="6">Alcohol dehydrogenase [NADP(+)] A</fullName>
    </submittedName>
</protein>
<evidence type="ECO:0000313" key="7">
    <source>
        <dbReference type="Proteomes" id="UP000189513"/>
    </source>
</evidence>